<dbReference type="InterPro" id="IPR011009">
    <property type="entry name" value="Kinase-like_dom_sf"/>
</dbReference>
<dbReference type="PANTHER" id="PTHR48016">
    <property type="entry name" value="MAP KINASE KINASE KINASE SSK2-RELATED-RELATED"/>
    <property type="match status" value="1"/>
</dbReference>
<feature type="region of interest" description="Disordered" evidence="7">
    <location>
        <begin position="76"/>
        <end position="109"/>
    </location>
</feature>
<feature type="compositionally biased region" description="Low complexity" evidence="7">
    <location>
        <begin position="173"/>
        <end position="182"/>
    </location>
</feature>
<evidence type="ECO:0000256" key="6">
    <source>
        <dbReference type="ARBA" id="ARBA00022840"/>
    </source>
</evidence>
<dbReference type="InterPro" id="IPR036872">
    <property type="entry name" value="CH_dom_sf"/>
</dbReference>
<feature type="compositionally biased region" description="Basic and acidic residues" evidence="7">
    <location>
        <begin position="394"/>
        <end position="403"/>
    </location>
</feature>
<dbReference type="Pfam" id="PF00130">
    <property type="entry name" value="C1_1"/>
    <property type="match status" value="1"/>
</dbReference>
<keyword evidence="6" id="KW-0067">ATP-binding</keyword>
<evidence type="ECO:0000313" key="11">
    <source>
        <dbReference type="EMBL" id="TDL20402.1"/>
    </source>
</evidence>
<dbReference type="Proteomes" id="UP000294933">
    <property type="component" value="Unassembled WGS sequence"/>
</dbReference>
<dbReference type="GO" id="GO:0005524">
    <property type="term" value="F:ATP binding"/>
    <property type="evidence" value="ECO:0007669"/>
    <property type="project" value="UniProtKB-KW"/>
</dbReference>
<feature type="region of interest" description="Disordered" evidence="7">
    <location>
        <begin position="377"/>
        <end position="406"/>
    </location>
</feature>
<dbReference type="Gene3D" id="3.30.60.20">
    <property type="match status" value="1"/>
</dbReference>
<evidence type="ECO:0000256" key="7">
    <source>
        <dbReference type="SAM" id="MobiDB-lite"/>
    </source>
</evidence>
<protein>
    <submittedName>
        <fullName evidence="11">Kinase-like protein</fullName>
    </submittedName>
</protein>
<dbReference type="InterPro" id="IPR002219">
    <property type="entry name" value="PKC_DAG/PE"/>
</dbReference>
<evidence type="ECO:0000259" key="9">
    <source>
        <dbReference type="PROSITE" id="PS50021"/>
    </source>
</evidence>
<dbReference type="VEuPathDB" id="FungiDB:BD410DRAFT_369819"/>
<dbReference type="InterPro" id="IPR000719">
    <property type="entry name" value="Prot_kinase_dom"/>
</dbReference>
<dbReference type="Gene3D" id="1.10.510.10">
    <property type="entry name" value="Transferase(Phosphotransferase) domain 1"/>
    <property type="match status" value="1"/>
</dbReference>
<dbReference type="InterPro" id="IPR046349">
    <property type="entry name" value="C1-like_sf"/>
</dbReference>
<feature type="region of interest" description="Disordered" evidence="7">
    <location>
        <begin position="750"/>
        <end position="778"/>
    </location>
</feature>
<dbReference type="CDD" id="cd00014">
    <property type="entry name" value="CH_SF"/>
    <property type="match status" value="1"/>
</dbReference>
<feature type="compositionally biased region" description="Polar residues" evidence="7">
    <location>
        <begin position="761"/>
        <end position="778"/>
    </location>
</feature>
<dbReference type="GO" id="GO:0046872">
    <property type="term" value="F:metal ion binding"/>
    <property type="evidence" value="ECO:0007669"/>
    <property type="project" value="UniProtKB-KW"/>
</dbReference>
<dbReference type="STRING" id="50990.A0A4Y7PZT0"/>
<gene>
    <name evidence="11" type="ORF">BD410DRAFT_369819</name>
</gene>
<evidence type="ECO:0000259" key="10">
    <source>
        <dbReference type="PROSITE" id="PS50081"/>
    </source>
</evidence>
<sequence>MNEQVSPQLTTPKKVHESVASPLLVRPVGQDVDSTPTHAESSRQHRLALSQAPPPPPPKSPYRRLSHLVIAPSMMTPAGCMSHPSPSSSPILPDTQGPGTHPNSTNTPRLARSCEKLTPTSHSLQSPIAQRRFSNSSIQSVTMGCGRESMSASRSPSKLRWIVSEAKIGGGTSSSPSSPEDSLGSHRQSIAANPIRAAIHLATGLLVWELHDEHAGADEMSLGVRNECRNRLQALSLSHEFHSPDMAKSEDTSDEKEQRLFYEAVEDGYVACQFVNKLKPGIIARISADRTSVARGWNVSQFLAAATTLGVPEKHLFEPSDLLECTPPDGLHRFAQTVNAIALIAGIKPNRTVVSATKPKDISREKQMEVPLDRNNLYVPPATRRSTSTPNLRSETHEAERTSPTRSLKHVLAAKAHQSQPANPHNKAEEFGYLDGPGQKYIPSIENLSPDNAEMVITIHQDDGLSTMHFQLSDYIIGRGRLGSVYRAVNLETGELVAVKRIPLRGMSEDDIRQIMNDVDLFRTLSHPHIIKYMGACRDDNFLNVVQEFAIRGSLSRTLETFGKLTERRISSYVIKILDAVNYLHRRDIVHGDLKPSKVLTTQVGDIKLSFTFGVSRGINRHQRHDVVGKPNFLAPEVIAQQGASPSSDIWSLGFAVIELLSGQPPYSEVDSALSAVMFRIVEEEMPPIPDECSEGLKDFLRSCFQKDPNKRPDAKHLGDHTWLKDNTVWSEPRSLDTIPFLRRVTNREKPTVTGTARKISPSTNTTTEEQDTSYSSGDFSELEDRVHLFFVTKFDKPVTCNICKNPFKIINGLKCTRCSATIHSRCEKKSLSNCNRGRSSDGLSSTASQSDIPPTPLPYRQSVSSTSGTMSSWESLKSLDVRLSRVFARKLKVGKEGKCVVQ</sequence>
<organism evidence="11 12">
    <name type="scientific">Rickenella mellea</name>
    <dbReference type="NCBI Taxonomy" id="50990"/>
    <lineage>
        <taxon>Eukaryota</taxon>
        <taxon>Fungi</taxon>
        <taxon>Dikarya</taxon>
        <taxon>Basidiomycota</taxon>
        <taxon>Agaricomycotina</taxon>
        <taxon>Agaricomycetes</taxon>
        <taxon>Hymenochaetales</taxon>
        <taxon>Rickenellaceae</taxon>
        <taxon>Rickenella</taxon>
    </lineage>
</organism>
<keyword evidence="2" id="KW-0479">Metal-binding</keyword>
<dbReference type="PROSITE" id="PS00479">
    <property type="entry name" value="ZF_DAG_PE_1"/>
    <property type="match status" value="1"/>
</dbReference>
<dbReference type="SUPFAM" id="SSF56112">
    <property type="entry name" value="Protein kinase-like (PK-like)"/>
    <property type="match status" value="1"/>
</dbReference>
<name>A0A4Y7PZT0_9AGAM</name>
<dbReference type="Gene3D" id="1.10.418.10">
    <property type="entry name" value="Calponin-like domain"/>
    <property type="match status" value="1"/>
</dbReference>
<evidence type="ECO:0000259" key="8">
    <source>
        <dbReference type="PROSITE" id="PS50011"/>
    </source>
</evidence>
<dbReference type="SMART" id="SM00109">
    <property type="entry name" value="C1"/>
    <property type="match status" value="1"/>
</dbReference>
<dbReference type="CDD" id="cd00029">
    <property type="entry name" value="C1"/>
    <property type="match status" value="1"/>
</dbReference>
<feature type="domain" description="Protein kinase" evidence="8">
    <location>
        <begin position="471"/>
        <end position="724"/>
    </location>
</feature>
<reference evidence="11 12" key="1">
    <citation type="submission" date="2018-06" db="EMBL/GenBank/DDBJ databases">
        <title>A transcriptomic atlas of mushroom development highlights an independent origin of complex multicellularity.</title>
        <authorList>
            <consortium name="DOE Joint Genome Institute"/>
            <person name="Krizsan K."/>
            <person name="Almasi E."/>
            <person name="Merenyi Z."/>
            <person name="Sahu N."/>
            <person name="Viragh M."/>
            <person name="Koszo T."/>
            <person name="Mondo S."/>
            <person name="Kiss B."/>
            <person name="Balint B."/>
            <person name="Kues U."/>
            <person name="Barry K."/>
            <person name="Hegedus J.C."/>
            <person name="Henrissat B."/>
            <person name="Johnson J."/>
            <person name="Lipzen A."/>
            <person name="Ohm R."/>
            <person name="Nagy I."/>
            <person name="Pangilinan J."/>
            <person name="Yan J."/>
            <person name="Xiong Y."/>
            <person name="Grigoriev I.V."/>
            <person name="Hibbett D.S."/>
            <person name="Nagy L.G."/>
        </authorList>
    </citation>
    <scope>NUCLEOTIDE SEQUENCE [LARGE SCALE GENOMIC DNA]</scope>
    <source>
        <strain evidence="11 12">SZMC22713</strain>
    </source>
</reference>
<feature type="region of interest" description="Disordered" evidence="7">
    <location>
        <begin position="168"/>
        <end position="187"/>
    </location>
</feature>
<evidence type="ECO:0000313" key="12">
    <source>
        <dbReference type="Proteomes" id="UP000294933"/>
    </source>
</evidence>
<feature type="domain" description="Calponin-homology (CH)" evidence="9">
    <location>
        <begin position="240"/>
        <end position="342"/>
    </location>
</feature>
<evidence type="ECO:0000256" key="4">
    <source>
        <dbReference type="ARBA" id="ARBA00022777"/>
    </source>
</evidence>
<dbReference type="Pfam" id="PF00069">
    <property type="entry name" value="Pkinase"/>
    <property type="match status" value="1"/>
</dbReference>
<feature type="compositionally biased region" description="Polar residues" evidence="7">
    <location>
        <begin position="384"/>
        <end position="393"/>
    </location>
</feature>
<evidence type="ECO:0000256" key="3">
    <source>
        <dbReference type="ARBA" id="ARBA00022741"/>
    </source>
</evidence>
<evidence type="ECO:0000256" key="5">
    <source>
        <dbReference type="ARBA" id="ARBA00022833"/>
    </source>
</evidence>
<dbReference type="PROSITE" id="PS50081">
    <property type="entry name" value="ZF_DAG_PE_2"/>
    <property type="match status" value="1"/>
</dbReference>
<accession>A0A4Y7PZT0</accession>
<dbReference type="InterPro" id="IPR050538">
    <property type="entry name" value="MAP_kinase_kinase_kinase"/>
</dbReference>
<feature type="region of interest" description="Disordered" evidence="7">
    <location>
        <begin position="832"/>
        <end position="871"/>
    </location>
</feature>
<keyword evidence="4 11" id="KW-0418">Kinase</keyword>
<feature type="compositionally biased region" description="Polar residues" evidence="7">
    <location>
        <begin position="832"/>
        <end position="853"/>
    </location>
</feature>
<keyword evidence="1" id="KW-0808">Transferase</keyword>
<dbReference type="SUPFAM" id="SSF57889">
    <property type="entry name" value="Cysteine-rich domain"/>
    <property type="match status" value="1"/>
</dbReference>
<dbReference type="AlphaFoldDB" id="A0A4Y7PZT0"/>
<proteinExistence type="predicted"/>
<keyword evidence="12" id="KW-1185">Reference proteome</keyword>
<keyword evidence="3" id="KW-0547">Nucleotide-binding</keyword>
<feature type="region of interest" description="Disordered" evidence="7">
    <location>
        <begin position="1"/>
        <end position="63"/>
    </location>
</feature>
<dbReference type="InterPro" id="IPR001715">
    <property type="entry name" value="CH_dom"/>
</dbReference>
<evidence type="ECO:0000256" key="1">
    <source>
        <dbReference type="ARBA" id="ARBA00022679"/>
    </source>
</evidence>
<dbReference type="PANTHER" id="PTHR48016:SF56">
    <property type="entry name" value="MAPKK KINASE"/>
    <property type="match status" value="1"/>
</dbReference>
<keyword evidence="5" id="KW-0862">Zinc</keyword>
<dbReference type="GO" id="GO:0004672">
    <property type="term" value="F:protein kinase activity"/>
    <property type="evidence" value="ECO:0007669"/>
    <property type="project" value="InterPro"/>
</dbReference>
<dbReference type="EMBL" id="ML170188">
    <property type="protein sequence ID" value="TDL20402.1"/>
    <property type="molecule type" value="Genomic_DNA"/>
</dbReference>
<dbReference type="PROSITE" id="PS50011">
    <property type="entry name" value="PROTEIN_KINASE_DOM"/>
    <property type="match status" value="1"/>
</dbReference>
<dbReference type="PROSITE" id="PS50021">
    <property type="entry name" value="CH"/>
    <property type="match status" value="1"/>
</dbReference>
<feature type="compositionally biased region" description="Polar residues" evidence="7">
    <location>
        <begin position="97"/>
        <end position="108"/>
    </location>
</feature>
<dbReference type="SUPFAM" id="SSF47576">
    <property type="entry name" value="Calponin-homology domain, CH-domain"/>
    <property type="match status" value="1"/>
</dbReference>
<evidence type="ECO:0000256" key="2">
    <source>
        <dbReference type="ARBA" id="ARBA00022723"/>
    </source>
</evidence>
<dbReference type="OrthoDB" id="8693905at2759"/>
<feature type="domain" description="Phorbol-ester/DAG-type" evidence="10">
    <location>
        <begin position="787"/>
        <end position="835"/>
    </location>
</feature>
<dbReference type="GO" id="GO:0000165">
    <property type="term" value="P:MAPK cascade"/>
    <property type="evidence" value="ECO:0007669"/>
    <property type="project" value="UniProtKB-ARBA"/>
</dbReference>
<feature type="compositionally biased region" description="Polar residues" evidence="7">
    <location>
        <begin position="1"/>
        <end position="11"/>
    </location>
</feature>